<name>A0A2T2YFW6_9BACT</name>
<organism evidence="3 4">
    <name type="scientific">Adhaeribacter arboris</name>
    <dbReference type="NCBI Taxonomy" id="2072846"/>
    <lineage>
        <taxon>Bacteria</taxon>
        <taxon>Pseudomonadati</taxon>
        <taxon>Bacteroidota</taxon>
        <taxon>Cytophagia</taxon>
        <taxon>Cytophagales</taxon>
        <taxon>Hymenobacteraceae</taxon>
        <taxon>Adhaeribacter</taxon>
    </lineage>
</organism>
<dbReference type="PANTHER" id="PTHR43364:SF4">
    <property type="entry name" value="NAD(P)-LINKED OXIDOREDUCTASE SUPERFAMILY PROTEIN"/>
    <property type="match status" value="1"/>
</dbReference>
<dbReference type="GO" id="GO:0005829">
    <property type="term" value="C:cytosol"/>
    <property type="evidence" value="ECO:0007669"/>
    <property type="project" value="TreeGrafter"/>
</dbReference>
<evidence type="ECO:0000313" key="3">
    <source>
        <dbReference type="EMBL" id="PSR54401.1"/>
    </source>
</evidence>
<dbReference type="GO" id="GO:0016491">
    <property type="term" value="F:oxidoreductase activity"/>
    <property type="evidence" value="ECO:0007669"/>
    <property type="project" value="UniProtKB-KW"/>
</dbReference>
<dbReference type="AlphaFoldDB" id="A0A2T2YFW6"/>
<dbReference type="PANTHER" id="PTHR43364">
    <property type="entry name" value="NADH-SPECIFIC METHYLGLYOXAL REDUCTASE-RELATED"/>
    <property type="match status" value="1"/>
</dbReference>
<feature type="domain" description="NADP-dependent oxidoreductase" evidence="2">
    <location>
        <begin position="16"/>
        <end position="322"/>
    </location>
</feature>
<comment type="caution">
    <text evidence="3">The sequence shown here is derived from an EMBL/GenBank/DDBJ whole genome shotgun (WGS) entry which is preliminary data.</text>
</comment>
<dbReference type="RefSeq" id="WP_106930052.1">
    <property type="nucleotide sequence ID" value="NZ_PYFT01000001.1"/>
</dbReference>
<dbReference type="InterPro" id="IPR050523">
    <property type="entry name" value="AKR_Detox_Biosynth"/>
</dbReference>
<dbReference type="Pfam" id="PF00248">
    <property type="entry name" value="Aldo_ket_red"/>
    <property type="match status" value="1"/>
</dbReference>
<keyword evidence="4" id="KW-1185">Reference proteome</keyword>
<sequence length="330" mass="36835">MKYNELAESGVKVSAITFGAWAIGGWMWGGADKDDALAAINKALELGITSIDTAPVYGQGVSEEIVGEALKGRRHEAQILTKYGMRWDINRPGDFMASKDNNGNDLKIYRYAGKESVIEECERSLKRLQTDYIDLYQIHWPDVSTPIDETMEAVDRLLQQGKIRASGVCNYSAEQMRIADQTVKQVTNQVPYSMVERKVEAEVVPYCLEHGRGILAYSPLQRGILTGKITENYQFEEGDHRPNTLHFKPQNRKTINNFLQQIKPIADGYGVTLAQLVINWTIQQPAIVAALVGARNPEQVAENAKAADFMLTGDEIKQINTLLTEVKMVA</sequence>
<dbReference type="OrthoDB" id="9773828at2"/>
<evidence type="ECO:0000259" key="2">
    <source>
        <dbReference type="Pfam" id="PF00248"/>
    </source>
</evidence>
<dbReference type="FunFam" id="3.20.20.100:FF:000004">
    <property type="entry name" value="Oxidoreductase, aldo/keto reductase"/>
    <property type="match status" value="1"/>
</dbReference>
<accession>A0A2T2YFW6</accession>
<evidence type="ECO:0000313" key="4">
    <source>
        <dbReference type="Proteomes" id="UP000240357"/>
    </source>
</evidence>
<evidence type="ECO:0000256" key="1">
    <source>
        <dbReference type="ARBA" id="ARBA00023002"/>
    </source>
</evidence>
<protein>
    <submittedName>
        <fullName evidence="3">Aldo/keto reductase</fullName>
    </submittedName>
</protein>
<dbReference type="Proteomes" id="UP000240357">
    <property type="component" value="Unassembled WGS sequence"/>
</dbReference>
<reference evidence="3 4" key="1">
    <citation type="submission" date="2018-03" db="EMBL/GenBank/DDBJ databases">
        <title>Adhaeribacter sp. HMF7605 Genome sequencing and assembly.</title>
        <authorList>
            <person name="Kang H."/>
            <person name="Kang J."/>
            <person name="Cha I."/>
            <person name="Kim H."/>
            <person name="Joh K."/>
        </authorList>
    </citation>
    <scope>NUCLEOTIDE SEQUENCE [LARGE SCALE GENOMIC DNA]</scope>
    <source>
        <strain evidence="3 4">HMF7605</strain>
    </source>
</reference>
<keyword evidence="1" id="KW-0560">Oxidoreductase</keyword>
<gene>
    <name evidence="3" type="ORF">AHMF7605_13220</name>
</gene>
<dbReference type="EMBL" id="PYFT01000001">
    <property type="protein sequence ID" value="PSR54401.1"/>
    <property type="molecule type" value="Genomic_DNA"/>
</dbReference>
<dbReference type="SUPFAM" id="SSF51430">
    <property type="entry name" value="NAD(P)-linked oxidoreductase"/>
    <property type="match status" value="1"/>
</dbReference>
<dbReference type="InterPro" id="IPR036812">
    <property type="entry name" value="NAD(P)_OxRdtase_dom_sf"/>
</dbReference>
<proteinExistence type="predicted"/>
<dbReference type="InterPro" id="IPR023210">
    <property type="entry name" value="NADP_OxRdtase_dom"/>
</dbReference>
<dbReference type="Gene3D" id="3.20.20.100">
    <property type="entry name" value="NADP-dependent oxidoreductase domain"/>
    <property type="match status" value="1"/>
</dbReference>